<feature type="compositionally biased region" description="Acidic residues" evidence="1">
    <location>
        <begin position="1007"/>
        <end position="1021"/>
    </location>
</feature>
<protein>
    <submittedName>
        <fullName evidence="3 4">Protein slender lobes</fullName>
    </submittedName>
</protein>
<feature type="region of interest" description="Disordered" evidence="1">
    <location>
        <begin position="1300"/>
        <end position="1342"/>
    </location>
</feature>
<feature type="compositionally biased region" description="Basic and acidic residues" evidence="1">
    <location>
        <begin position="628"/>
        <end position="643"/>
    </location>
</feature>
<feature type="compositionally biased region" description="Acidic residues" evidence="1">
    <location>
        <begin position="820"/>
        <end position="840"/>
    </location>
</feature>
<feature type="compositionally biased region" description="Basic and acidic residues" evidence="1">
    <location>
        <begin position="753"/>
        <end position="763"/>
    </location>
</feature>
<evidence type="ECO:0000313" key="2">
    <source>
        <dbReference type="Proteomes" id="UP001652661"/>
    </source>
</evidence>
<keyword evidence="2" id="KW-1185">Reference proteome</keyword>
<sequence>MEENSENTEVQGQRVTRARTRRMSLLDTDSRPGTPQLDTASDRGTASPRPTRRTRLNSVTLDVRTPTRPTRASLARGETPEPTTPSSVKRTARTPAKTKSVRQQLTLKEEEEVEVKQAEKPSSRTNTPPPAGEKRVTRSMSQTPPSVTRPSSQPDLIAFPEDNPKRKLESVDKPQVLVQEVMAADSIKPYTPKVSVRLEKLKLTEHGRSDMVLAEEIKQKARSSPMNSLVVEGTNDDPTESVPILDSEKSQALPSINNESQASIPSTDPKTVFEFFDASDNKMEMQPVPAHLPVRAPKNNDSLEEQEFLDAEESLPEDEPQKDDRVSEMEQRSKGEQQVMPKPDIAEPEAKIMLQESQKLEQGSIVDQRVMPKPKEEITRQESPKLKEVTIELDQGSKVEQQVMPKPDIPEPEEAIMRQESPKRKEAPIETPEELIAEETKPLETPIDVDEEIDVLDRENSVITSTYLDPFTGINKKVVGFNSDTEEADVEKKRFPKTPGREKAPSIISFTPQPLKTDLEPRRNSSTPLLKSQESQLAHGKPKLQPPPLQIDAIKPFDELEKEKESSLVRPANMSPKKSMTAILALLNSDEEPEESGGEEEEGDDCEFVDNEAEEAPAHYVSGDSMDSTDRREIEENEIHSDGESVGSQDTEDDSVGDIHESSDSFIVPDDDVEEDLDPLCYSTNEEDEAEHFESRDKKKRRRILVAESSDDENQGKDQNMSQLAKSKDQSNFSSDASKLSEAAQMLNASTEKTSHSETELENSRIVALNELNKSERFNKTATRLDASVLELDSTDQEEEEQEEDEDQANKGNRSVVEIMDSEDDKEGPVDDKDEGEGEEHEAAPETKNERAAEEETVEKSTSFQTQKSSKSADEEALLAELASSDLRHLETMFNPLQKSRRQSLIMPGHEVAAKEPKLKRRSTCALVGSPSQSFVNMMAEHKRIINKRKRLSKSFSGAAEDLEEMSGIHHERKRLKSSRGDSSESLEDDDDPKVEAAPVEHSAEIETSEQDVFQESDNAEEPMQTETIPEAIPDDKMENVSLKKSPAKETSLDNSRSKEQPNPIWEAEAAGVKTIPSIKASATKGKLEPSSEPRTAEYYLEYCNSVLQKANEALRRKKQEDVAAGKKQKKQKRPAASAAGKSDQVMSVLPLQTGKPTSKPSLAISTVQAGKHDAKPTPPPPKKDLKRLQAARQAVGHAVNLLAPAKIAGKEPRSLARKLSPQPPIEAKKDSKKLKKTKKQKLAESPLKSSDEENHVVRGNRFRTNAGFVTVSRIDSPPRAPIIELIKTSSGIMRVEPATPKQKYFRDTPATPRNQGFQERPASPGHSKKRVKQKAQNPAMQSALRFKEQAFARKF</sequence>
<feature type="compositionally biased region" description="Basic residues" evidence="1">
    <location>
        <begin position="1231"/>
        <end position="1241"/>
    </location>
</feature>
<feature type="compositionally biased region" description="Acidic residues" evidence="1">
    <location>
        <begin position="793"/>
        <end position="807"/>
    </location>
</feature>
<feature type="compositionally biased region" description="Basic and acidic residues" evidence="1">
    <location>
        <begin position="373"/>
        <end position="390"/>
    </location>
</feature>
<dbReference type="Proteomes" id="UP001652661">
    <property type="component" value="Chromosome 3R"/>
</dbReference>
<feature type="compositionally biased region" description="Basic and acidic residues" evidence="1">
    <location>
        <begin position="841"/>
        <end position="854"/>
    </location>
</feature>
<feature type="compositionally biased region" description="Acidic residues" evidence="1">
    <location>
        <begin position="589"/>
        <end position="615"/>
    </location>
</feature>
<feature type="compositionally biased region" description="Basic and acidic residues" evidence="1">
    <location>
        <begin position="322"/>
        <end position="335"/>
    </location>
</feature>
<evidence type="ECO:0000256" key="1">
    <source>
        <dbReference type="SAM" id="MobiDB-lite"/>
    </source>
</evidence>
<gene>
    <name evidence="3" type="primary">LOC108085007</name>
    <name evidence="4" type="synonym">LOC138928844</name>
</gene>
<feature type="compositionally biased region" description="Basic and acidic residues" evidence="1">
    <location>
        <begin position="162"/>
        <end position="171"/>
    </location>
</feature>
<feature type="region of interest" description="Disordered" evidence="1">
    <location>
        <begin position="356"/>
        <end position="450"/>
    </location>
</feature>
<feature type="compositionally biased region" description="Acidic residues" evidence="1">
    <location>
        <begin position="669"/>
        <end position="678"/>
    </location>
</feature>
<feature type="compositionally biased region" description="Basic and acidic residues" evidence="1">
    <location>
        <begin position="415"/>
        <end position="428"/>
    </location>
</feature>
<evidence type="ECO:0000313" key="3">
    <source>
        <dbReference type="RefSeq" id="XP_017036929.1"/>
    </source>
</evidence>
<feature type="compositionally biased region" description="Acidic residues" evidence="1">
    <location>
        <begin position="302"/>
        <end position="321"/>
    </location>
</feature>
<feature type="compositionally biased region" description="Basic and acidic residues" evidence="1">
    <location>
        <begin position="1171"/>
        <end position="1188"/>
    </location>
</feature>
<feature type="compositionally biased region" description="Polar residues" evidence="1">
    <location>
        <begin position="717"/>
        <end position="738"/>
    </location>
</feature>
<accession>A0A6P4JQM7</accession>
<feature type="region of interest" description="Disordered" evidence="1">
    <location>
        <begin position="901"/>
        <end position="922"/>
    </location>
</feature>
<dbReference type="RefSeq" id="XP_070143100.1">
    <property type="nucleotide sequence ID" value="XM_070286999.1"/>
</dbReference>
<feature type="compositionally biased region" description="Basic and acidic residues" evidence="1">
    <location>
        <begin position="1114"/>
        <end position="1125"/>
    </location>
</feature>
<feature type="compositionally biased region" description="Polar residues" evidence="1">
    <location>
        <begin position="31"/>
        <end position="44"/>
    </location>
</feature>
<feature type="region of interest" description="Disordered" evidence="1">
    <location>
        <begin position="1114"/>
        <end position="1193"/>
    </location>
</feature>
<organism evidence="2 3">
    <name type="scientific">Drosophila kikkawai</name>
    <name type="common">Fruit fly</name>
    <dbReference type="NCBI Taxonomy" id="30033"/>
    <lineage>
        <taxon>Eukaryota</taxon>
        <taxon>Metazoa</taxon>
        <taxon>Ecdysozoa</taxon>
        <taxon>Arthropoda</taxon>
        <taxon>Hexapoda</taxon>
        <taxon>Insecta</taxon>
        <taxon>Pterygota</taxon>
        <taxon>Neoptera</taxon>
        <taxon>Endopterygota</taxon>
        <taxon>Diptera</taxon>
        <taxon>Brachycera</taxon>
        <taxon>Muscomorpha</taxon>
        <taxon>Ephydroidea</taxon>
        <taxon>Drosophilidae</taxon>
        <taxon>Drosophila</taxon>
        <taxon>Sophophora</taxon>
    </lineage>
</organism>
<proteinExistence type="predicted"/>
<feature type="compositionally biased region" description="Basic and acidic residues" evidence="1">
    <location>
        <begin position="1047"/>
        <end position="1060"/>
    </location>
</feature>
<feature type="region of interest" description="Disordered" evidence="1">
    <location>
        <begin position="288"/>
        <end position="344"/>
    </location>
</feature>
<feature type="compositionally biased region" description="Basic and acidic residues" evidence="1">
    <location>
        <begin position="555"/>
        <end position="567"/>
    </location>
</feature>
<feature type="region of interest" description="Disordered" evidence="1">
    <location>
        <begin position="484"/>
        <end position="877"/>
    </location>
</feature>
<feature type="compositionally biased region" description="Polar residues" evidence="1">
    <location>
        <begin position="250"/>
        <end position="269"/>
    </location>
</feature>
<feature type="region of interest" description="Disordered" evidence="1">
    <location>
        <begin position="1205"/>
        <end position="1260"/>
    </location>
</feature>
<feature type="compositionally biased region" description="Polar residues" evidence="1">
    <location>
        <begin position="1155"/>
        <end position="1169"/>
    </location>
</feature>
<feature type="region of interest" description="Disordered" evidence="1">
    <location>
        <begin position="218"/>
        <end position="269"/>
    </location>
</feature>
<feature type="compositionally biased region" description="Polar residues" evidence="1">
    <location>
        <begin position="138"/>
        <end position="154"/>
    </location>
</feature>
<feature type="region of interest" description="Disordered" evidence="1">
    <location>
        <begin position="1"/>
        <end position="171"/>
    </location>
</feature>
<dbReference type="GeneID" id="108085007"/>
<dbReference type="RefSeq" id="XP_017036929.1">
    <property type="nucleotide sequence ID" value="XM_017181440.1"/>
</dbReference>
<feature type="compositionally biased region" description="Low complexity" evidence="1">
    <location>
        <begin position="860"/>
        <end position="870"/>
    </location>
</feature>
<evidence type="ECO:0000313" key="4">
    <source>
        <dbReference type="RefSeq" id="XP_070143100.1"/>
    </source>
</evidence>
<dbReference type="OrthoDB" id="8070558at2759"/>
<feature type="compositionally biased region" description="Polar residues" evidence="1">
    <location>
        <begin position="524"/>
        <end position="536"/>
    </location>
</feature>
<name>A0A6P4JQM7_DROKI</name>
<reference evidence="3" key="1">
    <citation type="submission" date="2025-04" db="UniProtKB">
        <authorList>
            <consortium name="RefSeq"/>
        </authorList>
    </citation>
    <scope>IDENTIFICATION</scope>
    <source>
        <strain evidence="4">14028-0561.14</strain>
        <tissue evidence="4">Whole fly</tissue>
    </source>
</reference>
<feature type="region of interest" description="Disordered" evidence="1">
    <location>
        <begin position="959"/>
        <end position="1070"/>
    </location>
</feature>